<protein>
    <submittedName>
        <fullName evidence="3">PQQ enzyme repeat protein</fullName>
    </submittedName>
</protein>
<gene>
    <name evidence="3" type="ORF">CA12_37080</name>
</gene>
<evidence type="ECO:0000259" key="2">
    <source>
        <dbReference type="Pfam" id="PF13360"/>
    </source>
</evidence>
<evidence type="ECO:0000313" key="3">
    <source>
        <dbReference type="EMBL" id="QDT17580.1"/>
    </source>
</evidence>
<proteinExistence type="predicted"/>
<dbReference type="InterPro" id="IPR011047">
    <property type="entry name" value="Quinoprotein_ADH-like_sf"/>
</dbReference>
<feature type="region of interest" description="Disordered" evidence="1">
    <location>
        <begin position="1500"/>
        <end position="1570"/>
    </location>
</feature>
<feature type="domain" description="Pyrrolo-quinoline quinone repeat" evidence="2">
    <location>
        <begin position="597"/>
        <end position="766"/>
    </location>
</feature>
<evidence type="ECO:0000313" key="4">
    <source>
        <dbReference type="Proteomes" id="UP000318741"/>
    </source>
</evidence>
<dbReference type="Gene3D" id="2.130.10.10">
    <property type="entry name" value="YVTN repeat-like/Quinoprotein amine dehydrogenase"/>
    <property type="match status" value="2"/>
</dbReference>
<dbReference type="InterPro" id="IPR002372">
    <property type="entry name" value="PQQ_rpt_dom"/>
</dbReference>
<dbReference type="Pfam" id="PF13360">
    <property type="entry name" value="PQQ_2"/>
    <property type="match status" value="1"/>
</dbReference>
<dbReference type="Proteomes" id="UP000318741">
    <property type="component" value="Chromosome"/>
</dbReference>
<sequence length="1570" mass="164171">MAPAMLRRRLFLRGSARDPRRFVLLAALCAACCAAAFGPAQDFEQEQIEDAAQSENGSDRGPNAPIAFRAETPMFNLDRSSARQVELARRALNDGGIAEAIDLAALAARATDDSILPDGTPVRAAAADVLLEAAKADARLVELRLGAAAEDAYEAAAARGDLAGLATVAARFPGSAAGRKAAVRVADLHLDRGEYAEAARLYDGLIARSADADDRSRWRMKAAAACQRTGDSATAAALLSQIPPADRALFFASIGQDAGLDVSNDAATLAALDQVVAPPAAALGEWPWVGRLPGRAIARPGEPAPEPVNAVGGPIWTENLTELIPPTGADGPGPVIASSVRRDRAKRGESLWPASRPLALRDDAAAGGGKGLTMVYATPAGVTAADAATGEVRWKSGLLPDSDYYRLTRAEEQPVLPDSGRAVTGLLNLYEERAYRDATAGALSADDRHVYAVRNLDLPKRDLRPDYDPRFDGGANQARRSRANRLVAYERHTGRTAWTLGGPNRSVNPVAAVGADDGADGAFFCGPPLPTPQGLAVLAETGGVLRLLVLDPADGTVMRALPIGVPALPLFEPPRWREAALGVSAAAGLWIVPSSAGGVAALDPLTGSFVWTYRYQSTVEVEDGPPAPRRGSFGSSDDDLPRWVDQPPKVAAGRALLTPRDSEELHCLDLATGDPLWIRPRGTGRQIAGVVEGEDGLTALLVGDDGVRALALADGAERWFAPLPPAAGDAVLTGDVLIVPLADDTLAAVRTQDGGVLNRLPATGAAGNLIAAGGRLLSQTPEGVAAFPTRKETAARIEAAFATEGADRGPALLLRAGLALQEGRHVDAVSDLIAAAEAPAPQGGAGVAARFAAGVARDRLSEALADGLRRDFAAFAPLLREASGVLGDPPVGEVARAYADGLSDAGRRREAFRVLAQTGDGSSRPDTRADAWARRRLPALFTEADAAEREAMVADVAAAHADAGDDIAALEAFAQRFGRLCASTAWRDAAPRPDGAVDLADEALRRAAGAAKPRRGVSPLVAARLLRWAASRPGAASTDAALADLYEAAGDPLAARFLRGDAAPNPTDGRRIEVAEASDRGRVPATQQVPVNGAPPWSPAGRLTSDTVGPHLHWQADDGRTRFAHILPGGPPRRGARALWDGHLLIVGLGDRIEALDTLIDPTEPRALWRSALHEESAGDAMASSPPDFAAFMARGAGFDGPAVLTPRQLVLRSGSTLAGRHPLTASPLWRRTGLPSQARVIGDDRVLIVLPPTGTEATLLSADDGGDLGTVPAPPMGSHWLERGTRVWSRTADDDGSGSVAVACTDLAPPDEDGLAPAPPRVVWSRTFPPKTAFHPDDAGRHLTAVTLDRRAIVLDLETGAEIEAADLGPGPAPAEIWGGRTGDVWTVFLSDRRNLGLDRRLDWFGDREGPESTTWAYGLRGGAVVWSRQTPGPPDDVWQAPGLPLLAVPGMSAPDENAARYRRRFTLTIYDARNGAELFVAENFSPLTPVNWEIDPAGPWSGGVDPKAGGGGEGVDDAAEDAGGTRPTTAVRLRTRGADLEFTLSDEPPAAPVRTTPATPDEPKEEGS</sequence>
<accession>A0A517PDX5</accession>
<name>A0A517PDX5_9PLAN</name>
<dbReference type="SUPFAM" id="SSF50998">
    <property type="entry name" value="Quinoprotein alcohol dehydrogenase-like"/>
    <property type="match status" value="1"/>
</dbReference>
<dbReference type="InterPro" id="IPR018391">
    <property type="entry name" value="PQQ_b-propeller_rpt"/>
</dbReference>
<dbReference type="SMART" id="SM00564">
    <property type="entry name" value="PQQ"/>
    <property type="match status" value="3"/>
</dbReference>
<dbReference type="InterPro" id="IPR011044">
    <property type="entry name" value="Quino_amine_DH_bsu"/>
</dbReference>
<keyword evidence="4" id="KW-1185">Reference proteome</keyword>
<reference evidence="3 4" key="1">
    <citation type="submission" date="2019-02" db="EMBL/GenBank/DDBJ databases">
        <title>Deep-cultivation of Planctomycetes and their phenomic and genomic characterization uncovers novel biology.</title>
        <authorList>
            <person name="Wiegand S."/>
            <person name="Jogler M."/>
            <person name="Boedeker C."/>
            <person name="Pinto D."/>
            <person name="Vollmers J."/>
            <person name="Rivas-Marin E."/>
            <person name="Kohn T."/>
            <person name="Peeters S.H."/>
            <person name="Heuer A."/>
            <person name="Rast P."/>
            <person name="Oberbeckmann S."/>
            <person name="Bunk B."/>
            <person name="Jeske O."/>
            <person name="Meyerdierks A."/>
            <person name="Storesund J.E."/>
            <person name="Kallscheuer N."/>
            <person name="Luecker S."/>
            <person name="Lage O.M."/>
            <person name="Pohl T."/>
            <person name="Merkel B.J."/>
            <person name="Hornburger P."/>
            <person name="Mueller R.-W."/>
            <person name="Bruemmer F."/>
            <person name="Labrenz M."/>
            <person name="Spormann A.M."/>
            <person name="Op den Camp H."/>
            <person name="Overmann J."/>
            <person name="Amann R."/>
            <person name="Jetten M.S.M."/>
            <person name="Mascher T."/>
            <person name="Medema M.H."/>
            <person name="Devos D.P."/>
            <person name="Kaster A.-K."/>
            <person name="Ovreas L."/>
            <person name="Rohde M."/>
            <person name="Galperin M.Y."/>
            <person name="Jogler C."/>
        </authorList>
    </citation>
    <scope>NUCLEOTIDE SEQUENCE [LARGE SCALE GENOMIC DNA]</scope>
    <source>
        <strain evidence="3 4">CA12</strain>
    </source>
</reference>
<dbReference type="KEGG" id="acaf:CA12_37080"/>
<organism evidence="3 4">
    <name type="scientific">Alienimonas californiensis</name>
    <dbReference type="NCBI Taxonomy" id="2527989"/>
    <lineage>
        <taxon>Bacteria</taxon>
        <taxon>Pseudomonadati</taxon>
        <taxon>Planctomycetota</taxon>
        <taxon>Planctomycetia</taxon>
        <taxon>Planctomycetales</taxon>
        <taxon>Planctomycetaceae</taxon>
        <taxon>Alienimonas</taxon>
    </lineage>
</organism>
<dbReference type="EMBL" id="CP036265">
    <property type="protein sequence ID" value="QDT17580.1"/>
    <property type="molecule type" value="Genomic_DNA"/>
</dbReference>
<dbReference type="SUPFAM" id="SSF50969">
    <property type="entry name" value="YVTN repeat-like/Quinoprotein amine dehydrogenase"/>
    <property type="match status" value="1"/>
</dbReference>
<feature type="region of interest" description="Disordered" evidence="1">
    <location>
        <begin position="621"/>
        <end position="643"/>
    </location>
</feature>
<evidence type="ECO:0000256" key="1">
    <source>
        <dbReference type="SAM" id="MobiDB-lite"/>
    </source>
</evidence>
<dbReference type="InterPro" id="IPR015943">
    <property type="entry name" value="WD40/YVTN_repeat-like_dom_sf"/>
</dbReference>
<dbReference type="PANTHER" id="PTHR34512:SF30">
    <property type="entry name" value="OUTER MEMBRANE PROTEIN ASSEMBLY FACTOR BAMB"/>
    <property type="match status" value="1"/>
</dbReference>
<dbReference type="PANTHER" id="PTHR34512">
    <property type="entry name" value="CELL SURFACE PROTEIN"/>
    <property type="match status" value="1"/>
</dbReference>